<proteinExistence type="inferred from homology"/>
<comment type="caution">
    <text evidence="10">The sequence shown here is derived from an EMBL/GenBank/DDBJ whole genome shotgun (WGS) entry which is preliminary data.</text>
</comment>
<dbReference type="AlphaFoldDB" id="A0AA37RX87"/>
<evidence type="ECO:0000256" key="3">
    <source>
        <dbReference type="ARBA" id="ARBA00022475"/>
    </source>
</evidence>
<dbReference type="Proteomes" id="UP001161422">
    <property type="component" value="Unassembled WGS sequence"/>
</dbReference>
<dbReference type="InterPro" id="IPR007227">
    <property type="entry name" value="Cell_shape_determining_MreD"/>
</dbReference>
<keyword evidence="3 8" id="KW-1003">Cell membrane</keyword>
<sequence length="162" mass="18610">MALQAANGRAVVWATLFLALLLQIMPLPEVVSAARPDWLFIALAYWTMALPHRYSILTAWLMGLLLDILLGATMGVRALALALVIYVVALHFQRLRNFPVWQQAILLAVLSGVYHLVIFWIQFVTSKSLFDPIILLPVVSNLIIWSWAYWLLRRIRRDFKVR</sequence>
<comment type="subcellular location">
    <subcellularLocation>
        <location evidence="8">Cell inner membrane</location>
    </subcellularLocation>
    <subcellularLocation>
        <location evidence="1">Cell membrane</location>
        <topology evidence="1">Multi-pass membrane protein</topology>
    </subcellularLocation>
</comment>
<dbReference type="Pfam" id="PF04093">
    <property type="entry name" value="MreD"/>
    <property type="match status" value="1"/>
</dbReference>
<gene>
    <name evidence="10" type="primary">mreD</name>
    <name evidence="10" type="ORF">GCM10007895_26770</name>
</gene>
<evidence type="ECO:0000256" key="5">
    <source>
        <dbReference type="ARBA" id="ARBA00022960"/>
    </source>
</evidence>
<reference evidence="10" key="1">
    <citation type="journal article" date="2014" name="Int. J. Syst. Evol. Microbiol.">
        <title>Complete genome sequence of Corynebacterium casei LMG S-19264T (=DSM 44701T), isolated from a smear-ripened cheese.</title>
        <authorList>
            <consortium name="US DOE Joint Genome Institute (JGI-PGF)"/>
            <person name="Walter F."/>
            <person name="Albersmeier A."/>
            <person name="Kalinowski J."/>
            <person name="Ruckert C."/>
        </authorList>
    </citation>
    <scope>NUCLEOTIDE SEQUENCE</scope>
    <source>
        <strain evidence="10">NBRC 101628</strain>
    </source>
</reference>
<evidence type="ECO:0000256" key="7">
    <source>
        <dbReference type="ARBA" id="ARBA00023136"/>
    </source>
</evidence>
<dbReference type="PIRSF" id="PIRSF018472">
    <property type="entry name" value="MreD_proteobac"/>
    <property type="match status" value="1"/>
</dbReference>
<feature type="transmembrane region" description="Helical" evidence="9">
    <location>
        <begin position="133"/>
        <end position="152"/>
    </location>
</feature>
<keyword evidence="4 9" id="KW-0812">Transmembrane</keyword>
<comment type="similarity">
    <text evidence="2 8">Belongs to the MreD family.</text>
</comment>
<evidence type="ECO:0000256" key="2">
    <source>
        <dbReference type="ARBA" id="ARBA00007776"/>
    </source>
</evidence>
<feature type="transmembrane region" description="Helical" evidence="9">
    <location>
        <begin position="100"/>
        <end position="121"/>
    </location>
</feature>
<evidence type="ECO:0000313" key="11">
    <source>
        <dbReference type="Proteomes" id="UP001161422"/>
    </source>
</evidence>
<evidence type="ECO:0000256" key="6">
    <source>
        <dbReference type="ARBA" id="ARBA00022989"/>
    </source>
</evidence>
<evidence type="ECO:0000256" key="9">
    <source>
        <dbReference type="SAM" id="Phobius"/>
    </source>
</evidence>
<dbReference type="RefSeq" id="WP_095504784.1">
    <property type="nucleotide sequence ID" value="NZ_BSNC01000006.1"/>
</dbReference>
<dbReference type="PANTHER" id="PTHR37484">
    <property type="entry name" value="ROD SHAPE-DETERMINING PROTEIN MRED"/>
    <property type="match status" value="1"/>
</dbReference>
<comment type="function">
    <text evidence="8">Involved in formation of the rod shape of the cell. May also contribute to regulation of formation of penicillin-binding proteins.</text>
</comment>
<protein>
    <recommendedName>
        <fullName evidence="8">Rod shape-determining protein MreD</fullName>
    </recommendedName>
</protein>
<evidence type="ECO:0000256" key="8">
    <source>
        <dbReference type="PIRNR" id="PIRNR018472"/>
    </source>
</evidence>
<organism evidence="10 11">
    <name type="scientific">Paraferrimonas sedimenticola</name>
    <dbReference type="NCBI Taxonomy" id="375674"/>
    <lineage>
        <taxon>Bacteria</taxon>
        <taxon>Pseudomonadati</taxon>
        <taxon>Pseudomonadota</taxon>
        <taxon>Gammaproteobacteria</taxon>
        <taxon>Alteromonadales</taxon>
        <taxon>Ferrimonadaceae</taxon>
        <taxon>Paraferrimonas</taxon>
    </lineage>
</organism>
<dbReference type="InterPro" id="IPR026034">
    <property type="entry name" value="MreD_proteobac"/>
</dbReference>
<reference evidence="10" key="2">
    <citation type="submission" date="2023-01" db="EMBL/GenBank/DDBJ databases">
        <title>Draft genome sequence of Paraferrimonas sedimenticola strain NBRC 101628.</title>
        <authorList>
            <person name="Sun Q."/>
            <person name="Mori K."/>
        </authorList>
    </citation>
    <scope>NUCLEOTIDE SEQUENCE</scope>
    <source>
        <strain evidence="10">NBRC 101628</strain>
    </source>
</reference>
<evidence type="ECO:0000256" key="1">
    <source>
        <dbReference type="ARBA" id="ARBA00004651"/>
    </source>
</evidence>
<keyword evidence="7 8" id="KW-0472">Membrane</keyword>
<keyword evidence="5 8" id="KW-0133">Cell shape</keyword>
<accession>A0AA37RX87</accession>
<evidence type="ECO:0000313" key="10">
    <source>
        <dbReference type="EMBL" id="GLP97370.1"/>
    </source>
</evidence>
<dbReference type="PANTHER" id="PTHR37484:SF1">
    <property type="entry name" value="ROD SHAPE-DETERMINING PROTEIN MRED"/>
    <property type="match status" value="1"/>
</dbReference>
<keyword evidence="8" id="KW-0997">Cell inner membrane</keyword>
<dbReference type="EMBL" id="BSNC01000006">
    <property type="protein sequence ID" value="GLP97370.1"/>
    <property type="molecule type" value="Genomic_DNA"/>
</dbReference>
<dbReference type="GO" id="GO:0008360">
    <property type="term" value="P:regulation of cell shape"/>
    <property type="evidence" value="ECO:0007669"/>
    <property type="project" value="UniProtKB-UniRule"/>
</dbReference>
<keyword evidence="11" id="KW-1185">Reference proteome</keyword>
<keyword evidence="6 9" id="KW-1133">Transmembrane helix</keyword>
<feature type="transmembrane region" description="Helical" evidence="9">
    <location>
        <begin position="57"/>
        <end position="88"/>
    </location>
</feature>
<evidence type="ECO:0000256" key="4">
    <source>
        <dbReference type="ARBA" id="ARBA00022692"/>
    </source>
</evidence>
<dbReference type="GO" id="GO:0005886">
    <property type="term" value="C:plasma membrane"/>
    <property type="evidence" value="ECO:0007669"/>
    <property type="project" value="UniProtKB-SubCell"/>
</dbReference>
<name>A0AA37RX87_9GAMM</name>
<dbReference type="NCBIfam" id="TIGR03426">
    <property type="entry name" value="shape_MreD"/>
    <property type="match status" value="1"/>
</dbReference>